<dbReference type="RefSeq" id="WP_212983000.1">
    <property type="nucleotide sequence ID" value="NZ_BORU01000001.1"/>
</dbReference>
<evidence type="ECO:0000256" key="1">
    <source>
        <dbReference type="SAM" id="SignalP"/>
    </source>
</evidence>
<organism evidence="2 3">
    <name type="scientific">Paenibacillus cineris</name>
    <dbReference type="NCBI Taxonomy" id="237530"/>
    <lineage>
        <taxon>Bacteria</taxon>
        <taxon>Bacillati</taxon>
        <taxon>Bacillota</taxon>
        <taxon>Bacilli</taxon>
        <taxon>Bacillales</taxon>
        <taxon>Paenibacillaceae</taxon>
        <taxon>Paenibacillus</taxon>
    </lineage>
</organism>
<reference evidence="2 3" key="1">
    <citation type="submission" date="2021-03" db="EMBL/GenBank/DDBJ databases">
        <title>Antimicrobial resistance genes in bacteria isolated from Japanese honey, and their potential for conferring macrolide and lincosamide resistance in the American foulbrood pathogen Paenibacillus larvae.</title>
        <authorList>
            <person name="Okamoto M."/>
            <person name="Kumagai M."/>
            <person name="Kanamori H."/>
            <person name="Takamatsu D."/>
        </authorList>
    </citation>
    <scope>NUCLEOTIDE SEQUENCE [LARGE SCALE GENOMIC DNA]</scope>
    <source>
        <strain evidence="2 3">J21TS7</strain>
    </source>
</reference>
<evidence type="ECO:0000313" key="2">
    <source>
        <dbReference type="EMBL" id="GIO52766.1"/>
    </source>
</evidence>
<feature type="chain" id="PRO_5046377953" evidence="1">
    <location>
        <begin position="28"/>
        <end position="276"/>
    </location>
</feature>
<evidence type="ECO:0000313" key="3">
    <source>
        <dbReference type="Proteomes" id="UP000676601"/>
    </source>
</evidence>
<protein>
    <submittedName>
        <fullName evidence="2">Uncharacterized protein</fullName>
    </submittedName>
</protein>
<keyword evidence="1" id="KW-0732">Signal</keyword>
<accession>A0ABQ4L868</accession>
<sequence length="276" mass="30440">MKRIGKIFFSTITALFVIYGMSATGYAANESSTTKMVTKGWNKTTVSSSGTSYGNDIADVTVSAQYDSTSQMGTVRVRGFSHVAPVKEYFEPRNPGYLVVGGVRKVELTTGDDTVNHDSYFNVYNTDPGPSSTSGGASQWWTIAYDIISMAGVPDNVISAIVNTLNENGPGVTVNQSSAYWRNVTQSSGNFSTDHFPDSRVDLGVENPTKNPDYYTENSVKGMQAKFWFNLGRSSTYYPMRSSAYITYHVATADEYNYYQWAPVAQVTQKWQINAQ</sequence>
<dbReference type="EMBL" id="BORU01000001">
    <property type="protein sequence ID" value="GIO52766.1"/>
    <property type="molecule type" value="Genomic_DNA"/>
</dbReference>
<keyword evidence="3" id="KW-1185">Reference proteome</keyword>
<gene>
    <name evidence="2" type="ORF">J21TS7_10840</name>
</gene>
<feature type="signal peptide" evidence="1">
    <location>
        <begin position="1"/>
        <end position="27"/>
    </location>
</feature>
<proteinExistence type="predicted"/>
<dbReference type="Proteomes" id="UP000676601">
    <property type="component" value="Unassembled WGS sequence"/>
</dbReference>
<name>A0ABQ4L868_9BACL</name>
<comment type="caution">
    <text evidence="2">The sequence shown here is derived from an EMBL/GenBank/DDBJ whole genome shotgun (WGS) entry which is preliminary data.</text>
</comment>